<evidence type="ECO:0000256" key="4">
    <source>
        <dbReference type="ARBA" id="ARBA00022801"/>
    </source>
</evidence>
<dbReference type="PANTHER" id="PTHR43731:SF14">
    <property type="entry name" value="PRESENILIN-ASSOCIATED RHOMBOID-LIKE PROTEIN, MITOCHONDRIAL"/>
    <property type="match status" value="1"/>
</dbReference>
<evidence type="ECO:0000256" key="2">
    <source>
        <dbReference type="ARBA" id="ARBA00009045"/>
    </source>
</evidence>
<comment type="similarity">
    <text evidence="2">Belongs to the peptidase S54 family.</text>
</comment>
<dbReference type="InterPro" id="IPR050925">
    <property type="entry name" value="Rhomboid_protease_S54"/>
</dbReference>
<dbReference type="InterPro" id="IPR035952">
    <property type="entry name" value="Rhomboid-like_sf"/>
</dbReference>
<dbReference type="GO" id="GO:0016020">
    <property type="term" value="C:membrane"/>
    <property type="evidence" value="ECO:0007669"/>
    <property type="project" value="UniProtKB-SubCell"/>
</dbReference>
<protein>
    <submittedName>
        <fullName evidence="8">Rhomboid family intramembrane serine protease</fullName>
    </submittedName>
</protein>
<gene>
    <name evidence="8" type="ORF">GKS16_09860</name>
</gene>
<evidence type="ECO:0000256" key="3">
    <source>
        <dbReference type="ARBA" id="ARBA00022692"/>
    </source>
</evidence>
<dbReference type="Pfam" id="PF01694">
    <property type="entry name" value="Rhomboid"/>
    <property type="match status" value="1"/>
</dbReference>
<keyword evidence="4" id="KW-0378">Hydrolase</keyword>
<keyword evidence="5" id="KW-1133">Transmembrane helix</keyword>
<evidence type="ECO:0000313" key="8">
    <source>
        <dbReference type="EMBL" id="MTD02570.1"/>
    </source>
</evidence>
<sequence length="224" mass="24698">MTYHLKEKPVTFFFLSVTILLFIVMQVFYGSLAKSPQIVFQFGGMFGLVVKSMPSQLWRLVTPIFIHIGWEHFLINSLTLYFVGQLAESIWGSRFFLLLYVLSGIMGNVMTLFFTPHVVAAGASTSLFGLFAAIVVVGYFGHNQHLKSIGKSYQTLIILNLVMNLFMPNVGIVGHLGGALGGALAAVFLPTLVDAEHFTKKQKTSALLSYLTIALVLITLSLMI</sequence>
<comment type="subcellular location">
    <subcellularLocation>
        <location evidence="1">Membrane</location>
        <topology evidence="1">Multi-pass membrane protein</topology>
    </subcellularLocation>
</comment>
<dbReference type="AlphaFoldDB" id="A0A6L6GBF2"/>
<dbReference type="Gene3D" id="1.20.1540.10">
    <property type="entry name" value="Rhomboid-like"/>
    <property type="match status" value="1"/>
</dbReference>
<proteinExistence type="inferred from homology"/>
<dbReference type="RefSeq" id="WP_154615574.1">
    <property type="nucleotide sequence ID" value="NZ_JADFBA010000005.1"/>
</dbReference>
<keyword evidence="6" id="KW-0472">Membrane</keyword>
<comment type="caution">
    <text evidence="8">The sequence shown here is derived from an EMBL/GenBank/DDBJ whole genome shotgun (WGS) entry which is preliminary data.</text>
</comment>
<dbReference type="InterPro" id="IPR022764">
    <property type="entry name" value="Peptidase_S54_rhomboid_dom"/>
</dbReference>
<dbReference type="GO" id="GO:0004252">
    <property type="term" value="F:serine-type endopeptidase activity"/>
    <property type="evidence" value="ECO:0007669"/>
    <property type="project" value="InterPro"/>
</dbReference>
<dbReference type="Proteomes" id="UP000483839">
    <property type="component" value="Unassembled WGS sequence"/>
</dbReference>
<accession>A0A6L6GBF2</accession>
<organism evidence="8 9">
    <name type="scientific">Streptococcus uberis</name>
    <dbReference type="NCBI Taxonomy" id="1349"/>
    <lineage>
        <taxon>Bacteria</taxon>
        <taxon>Bacillati</taxon>
        <taxon>Bacillota</taxon>
        <taxon>Bacilli</taxon>
        <taxon>Lactobacillales</taxon>
        <taxon>Streptococcaceae</taxon>
        <taxon>Streptococcus</taxon>
    </lineage>
</organism>
<dbReference type="SUPFAM" id="SSF144091">
    <property type="entry name" value="Rhomboid-like"/>
    <property type="match status" value="1"/>
</dbReference>
<name>A0A6L6GBF2_STRUB</name>
<evidence type="ECO:0000259" key="7">
    <source>
        <dbReference type="Pfam" id="PF01694"/>
    </source>
</evidence>
<keyword evidence="8" id="KW-0645">Protease</keyword>
<evidence type="ECO:0000313" key="9">
    <source>
        <dbReference type="Proteomes" id="UP000483839"/>
    </source>
</evidence>
<dbReference type="PANTHER" id="PTHR43731">
    <property type="entry name" value="RHOMBOID PROTEASE"/>
    <property type="match status" value="1"/>
</dbReference>
<keyword evidence="3" id="KW-0812">Transmembrane</keyword>
<evidence type="ECO:0000256" key="5">
    <source>
        <dbReference type="ARBA" id="ARBA00022989"/>
    </source>
</evidence>
<dbReference type="EMBL" id="WLXI01000064">
    <property type="protein sequence ID" value="MTD02570.1"/>
    <property type="molecule type" value="Genomic_DNA"/>
</dbReference>
<feature type="domain" description="Peptidase S54 rhomboid" evidence="7">
    <location>
        <begin position="55"/>
        <end position="189"/>
    </location>
</feature>
<evidence type="ECO:0000256" key="6">
    <source>
        <dbReference type="ARBA" id="ARBA00023136"/>
    </source>
</evidence>
<dbReference type="GO" id="GO:0006508">
    <property type="term" value="P:proteolysis"/>
    <property type="evidence" value="ECO:0007669"/>
    <property type="project" value="UniProtKB-KW"/>
</dbReference>
<evidence type="ECO:0000256" key="1">
    <source>
        <dbReference type="ARBA" id="ARBA00004141"/>
    </source>
</evidence>
<reference evidence="8 9" key="1">
    <citation type="submission" date="2019-11" db="EMBL/GenBank/DDBJ databases">
        <title>Streptococcus uberis isolated from clinical mastitis cases on a southeastern Queensland dairy.</title>
        <authorList>
            <person name="Workentine M.L."/>
            <person name="Price R."/>
            <person name="Olchowy T."/>
        </authorList>
    </citation>
    <scope>NUCLEOTIDE SEQUENCE [LARGE SCALE GENOMIC DNA]</scope>
    <source>
        <strain evidence="8 9">OLC4459-A17</strain>
    </source>
</reference>